<evidence type="ECO:0000256" key="2">
    <source>
        <dbReference type="ARBA" id="ARBA00012608"/>
    </source>
</evidence>
<dbReference type="InterPro" id="IPR023753">
    <property type="entry name" value="FAD/NAD-binding_dom"/>
</dbReference>
<keyword evidence="9 14" id="KW-0676">Redox-active center</keyword>
<evidence type="ECO:0000256" key="11">
    <source>
        <dbReference type="PIRSR" id="PIRSR000350-2"/>
    </source>
</evidence>
<feature type="binding site" evidence="12">
    <location>
        <position position="316"/>
    </location>
    <ligand>
        <name>FAD</name>
        <dbReference type="ChEBI" id="CHEBI:57692"/>
    </ligand>
</feature>
<comment type="catalytic activity">
    <reaction evidence="10 14">
        <text>N(6)-[(R)-dihydrolipoyl]-L-lysyl-[protein] + NAD(+) = N(6)-[(R)-lipoyl]-L-lysyl-[protein] + NADH + H(+)</text>
        <dbReference type="Rhea" id="RHEA:15045"/>
        <dbReference type="Rhea" id="RHEA-COMP:10474"/>
        <dbReference type="Rhea" id="RHEA-COMP:10475"/>
        <dbReference type="ChEBI" id="CHEBI:15378"/>
        <dbReference type="ChEBI" id="CHEBI:57540"/>
        <dbReference type="ChEBI" id="CHEBI:57945"/>
        <dbReference type="ChEBI" id="CHEBI:83099"/>
        <dbReference type="ChEBI" id="CHEBI:83100"/>
        <dbReference type="EC" id="1.8.1.4"/>
    </reaction>
</comment>
<evidence type="ECO:0000259" key="16">
    <source>
        <dbReference type="Pfam" id="PF07992"/>
    </source>
</evidence>
<evidence type="ECO:0000313" key="17">
    <source>
        <dbReference type="EMBL" id="SEQ60679.1"/>
    </source>
</evidence>
<sequence length="470" mass="49979">MVVGDFAKEADTIVIGAGPGGYVAAIRAAQLGQKVIIVEKENVGGTCLNVGCIPSKALIHVGKEFAQAHKKNPYGIKYGQTTLDFTAVQAWKDTQVVGSLTKGVGALLKKNKVQIVKGEALFTSDSTIHVMQDEGMGETYHFKNAIIATGSRPIEIPSLKFSENVVDSTGLLNLTELPESLVIIGGGYIGMELAGAYADLGTQVTVLEGMERVLLGFEKDLVAPVLDKAKEKDMEIIVNARANSYEEKDGKVIVHYSVNGKDEELCAEKVAVVVGRKPNTDDISLELAGIEVDERGFIPVNALGQTNKPNIYAIGDIVAGPALAHKASYEGKVAAEAISGVPGVAVDYSVIPTVCFTTPEIATVGLTKDQAKEQGIQTKVAKFLFRSNGRALSMNHTEGFVRLVSDATTNRLIGAQMVGPEVSELVGEITLAIENLLTAEDMVLTIHNHPTLSETFLDASEILLGQGIHQ</sequence>
<dbReference type="InterPro" id="IPR012999">
    <property type="entry name" value="Pyr_OxRdtase_I_AS"/>
</dbReference>
<evidence type="ECO:0000256" key="7">
    <source>
        <dbReference type="ARBA" id="ARBA00023027"/>
    </source>
</evidence>
<dbReference type="Pfam" id="PF07992">
    <property type="entry name" value="Pyr_redox_2"/>
    <property type="match status" value="1"/>
</dbReference>
<evidence type="ECO:0000259" key="15">
    <source>
        <dbReference type="Pfam" id="PF02852"/>
    </source>
</evidence>
<dbReference type="PRINTS" id="PR00411">
    <property type="entry name" value="PNDRDTASEI"/>
</dbReference>
<keyword evidence="18" id="KW-1185">Reference proteome</keyword>
<dbReference type="InterPro" id="IPR016156">
    <property type="entry name" value="FAD/NAD-linked_Rdtase_dimer_sf"/>
</dbReference>
<evidence type="ECO:0000313" key="18">
    <source>
        <dbReference type="Proteomes" id="UP000198556"/>
    </source>
</evidence>
<dbReference type="InterPro" id="IPR050151">
    <property type="entry name" value="Class-I_Pyr_Nuc-Dis_Oxidored"/>
</dbReference>
<dbReference type="InterPro" id="IPR004099">
    <property type="entry name" value="Pyr_nucl-diS_OxRdtase_dimer"/>
</dbReference>
<dbReference type="PANTHER" id="PTHR22912:SF160">
    <property type="entry name" value="DIHYDROLIPOYL DEHYDROGENASE"/>
    <property type="match status" value="1"/>
</dbReference>
<evidence type="ECO:0000256" key="13">
    <source>
        <dbReference type="PIRSR" id="PIRSR000350-4"/>
    </source>
</evidence>
<dbReference type="EMBL" id="FOGF01000002">
    <property type="protein sequence ID" value="SEQ60679.1"/>
    <property type="molecule type" value="Genomic_DNA"/>
</dbReference>
<dbReference type="PRINTS" id="PR00368">
    <property type="entry name" value="FADPNR"/>
</dbReference>
<comment type="cofactor">
    <cofactor evidence="12 14">
        <name>FAD</name>
        <dbReference type="ChEBI" id="CHEBI:57692"/>
    </cofactor>
    <text evidence="12 14">Binds 1 FAD per subunit.</text>
</comment>
<keyword evidence="4 14" id="KW-0285">Flavoprotein</keyword>
<reference evidence="17 18" key="1">
    <citation type="submission" date="2016-10" db="EMBL/GenBank/DDBJ databases">
        <authorList>
            <person name="de Groot N.N."/>
        </authorList>
    </citation>
    <scope>NUCLEOTIDE SEQUENCE [LARGE SCALE GENOMIC DNA]</scope>
    <source>
        <strain evidence="17 18">DSM 15827</strain>
    </source>
</reference>
<dbReference type="RefSeq" id="WP_089745699.1">
    <property type="nucleotide sequence ID" value="NZ_FOGF01000002.1"/>
</dbReference>
<organism evidence="17 18">
    <name type="scientific">Granulicatella balaenopterae</name>
    <dbReference type="NCBI Taxonomy" id="137733"/>
    <lineage>
        <taxon>Bacteria</taxon>
        <taxon>Bacillati</taxon>
        <taxon>Bacillota</taxon>
        <taxon>Bacilli</taxon>
        <taxon>Lactobacillales</taxon>
        <taxon>Carnobacteriaceae</taxon>
        <taxon>Granulicatella</taxon>
    </lineage>
</organism>
<dbReference type="InterPro" id="IPR001100">
    <property type="entry name" value="Pyr_nuc-diS_OxRdtase"/>
</dbReference>
<evidence type="ECO:0000256" key="9">
    <source>
        <dbReference type="ARBA" id="ARBA00023284"/>
    </source>
</evidence>
<keyword evidence="5 12" id="KW-0274">FAD</keyword>
<dbReference type="GO" id="GO:0006103">
    <property type="term" value="P:2-oxoglutarate metabolic process"/>
    <property type="evidence" value="ECO:0007669"/>
    <property type="project" value="TreeGrafter"/>
</dbReference>
<keyword evidence="12" id="KW-0547">Nucleotide-binding</keyword>
<feature type="binding site" evidence="12">
    <location>
        <position position="56"/>
    </location>
    <ligand>
        <name>FAD</name>
        <dbReference type="ChEBI" id="CHEBI:57692"/>
    </ligand>
</feature>
<keyword evidence="8" id="KW-1015">Disulfide bond</keyword>
<dbReference type="EC" id="1.8.1.4" evidence="2 14"/>
<evidence type="ECO:0000256" key="12">
    <source>
        <dbReference type="PIRSR" id="PIRSR000350-3"/>
    </source>
</evidence>
<keyword evidence="7 12" id="KW-0520">NAD</keyword>
<dbReference type="GO" id="GO:0050660">
    <property type="term" value="F:flavin adenine dinucleotide binding"/>
    <property type="evidence" value="ECO:0007669"/>
    <property type="project" value="InterPro"/>
</dbReference>
<evidence type="ECO:0000256" key="8">
    <source>
        <dbReference type="ARBA" id="ARBA00023157"/>
    </source>
</evidence>
<evidence type="ECO:0000256" key="14">
    <source>
        <dbReference type="RuleBase" id="RU003692"/>
    </source>
</evidence>
<proteinExistence type="inferred from homology"/>
<feature type="active site" description="Proton acceptor" evidence="11">
    <location>
        <position position="449"/>
    </location>
</feature>
<dbReference type="NCBIfam" id="TIGR01350">
    <property type="entry name" value="lipoamide_DH"/>
    <property type="match status" value="1"/>
</dbReference>
<dbReference type="Gene3D" id="3.50.50.60">
    <property type="entry name" value="FAD/NAD(P)-binding domain"/>
    <property type="match status" value="2"/>
</dbReference>
<keyword evidence="6 14" id="KW-0560">Oxidoreductase</keyword>
<dbReference type="STRING" id="137733.SAMN05421767_10277"/>
<name>A0A1H9HEC3_9LACT</name>
<dbReference type="GO" id="GO:0004148">
    <property type="term" value="F:dihydrolipoyl dehydrogenase (NADH) activity"/>
    <property type="evidence" value="ECO:0007669"/>
    <property type="project" value="UniProtKB-EC"/>
</dbReference>
<dbReference type="Gene3D" id="3.30.390.30">
    <property type="match status" value="1"/>
</dbReference>
<feature type="domain" description="FAD/NAD(P)-binding" evidence="16">
    <location>
        <begin position="11"/>
        <end position="331"/>
    </location>
</feature>
<evidence type="ECO:0000256" key="5">
    <source>
        <dbReference type="ARBA" id="ARBA00022827"/>
    </source>
</evidence>
<dbReference type="PROSITE" id="PS00076">
    <property type="entry name" value="PYRIDINE_REDOX_1"/>
    <property type="match status" value="1"/>
</dbReference>
<feature type="binding site" evidence="12">
    <location>
        <begin position="185"/>
        <end position="192"/>
    </location>
    <ligand>
        <name>NAD(+)</name>
        <dbReference type="ChEBI" id="CHEBI:57540"/>
    </ligand>
</feature>
<dbReference type="SUPFAM" id="SSF51905">
    <property type="entry name" value="FAD/NAD(P)-binding domain"/>
    <property type="match status" value="1"/>
</dbReference>
<feature type="binding site" evidence="12">
    <location>
        <position position="275"/>
    </location>
    <ligand>
        <name>NAD(+)</name>
        <dbReference type="ChEBI" id="CHEBI:57540"/>
    </ligand>
</feature>
<dbReference type="PIRSF" id="PIRSF000350">
    <property type="entry name" value="Mercury_reductase_MerA"/>
    <property type="match status" value="1"/>
</dbReference>
<dbReference type="FunFam" id="3.30.390.30:FF:000001">
    <property type="entry name" value="Dihydrolipoyl dehydrogenase"/>
    <property type="match status" value="1"/>
</dbReference>
<feature type="binding site" evidence="12">
    <location>
        <begin position="149"/>
        <end position="151"/>
    </location>
    <ligand>
        <name>FAD</name>
        <dbReference type="ChEBI" id="CHEBI:57692"/>
    </ligand>
</feature>
<protein>
    <recommendedName>
        <fullName evidence="3 14">Dihydrolipoyl dehydrogenase</fullName>
        <ecNumber evidence="2 14">1.8.1.4</ecNumber>
    </recommendedName>
</protein>
<feature type="disulfide bond" description="Redox-active" evidence="13">
    <location>
        <begin position="47"/>
        <end position="52"/>
    </location>
</feature>
<evidence type="ECO:0000256" key="10">
    <source>
        <dbReference type="ARBA" id="ARBA00049187"/>
    </source>
</evidence>
<dbReference type="Proteomes" id="UP000198556">
    <property type="component" value="Unassembled WGS sequence"/>
</dbReference>
<dbReference type="PANTHER" id="PTHR22912">
    <property type="entry name" value="DISULFIDE OXIDOREDUCTASE"/>
    <property type="match status" value="1"/>
</dbReference>
<comment type="similarity">
    <text evidence="1 14">Belongs to the class-I pyridine nucleotide-disulfide oxidoreductase family.</text>
</comment>
<dbReference type="SUPFAM" id="SSF55424">
    <property type="entry name" value="FAD/NAD-linked reductases, dimerisation (C-terminal) domain"/>
    <property type="match status" value="1"/>
</dbReference>
<evidence type="ECO:0000256" key="1">
    <source>
        <dbReference type="ARBA" id="ARBA00007532"/>
    </source>
</evidence>
<dbReference type="OrthoDB" id="9800167at2"/>
<evidence type="ECO:0000256" key="4">
    <source>
        <dbReference type="ARBA" id="ARBA00022630"/>
    </source>
</evidence>
<feature type="binding site" evidence="12">
    <location>
        <position position="208"/>
    </location>
    <ligand>
        <name>NAD(+)</name>
        <dbReference type="ChEBI" id="CHEBI:57540"/>
    </ligand>
</feature>
<evidence type="ECO:0000256" key="3">
    <source>
        <dbReference type="ARBA" id="ARBA00016961"/>
    </source>
</evidence>
<accession>A0A1H9HEC3</accession>
<dbReference type="AlphaFoldDB" id="A0A1H9HEC3"/>
<feature type="domain" description="Pyridine nucleotide-disulphide oxidoreductase dimerisation" evidence="15">
    <location>
        <begin position="351"/>
        <end position="458"/>
    </location>
</feature>
<dbReference type="Pfam" id="PF02852">
    <property type="entry name" value="Pyr_redox_dim"/>
    <property type="match status" value="1"/>
</dbReference>
<evidence type="ECO:0000256" key="6">
    <source>
        <dbReference type="ARBA" id="ARBA00023002"/>
    </source>
</evidence>
<dbReference type="InterPro" id="IPR006258">
    <property type="entry name" value="Lipoamide_DH"/>
</dbReference>
<gene>
    <name evidence="17" type="ORF">SAMN05421767_10277</name>
</gene>
<dbReference type="InterPro" id="IPR036188">
    <property type="entry name" value="FAD/NAD-bd_sf"/>
</dbReference>
<comment type="miscellaneous">
    <text evidence="14">The active site is a redox-active disulfide bond.</text>
</comment>